<dbReference type="GO" id="GO:0003700">
    <property type="term" value="F:DNA-binding transcription factor activity"/>
    <property type="evidence" value="ECO:0007669"/>
    <property type="project" value="InterPro"/>
</dbReference>
<evidence type="ECO:0000313" key="6">
    <source>
        <dbReference type="EMBL" id="PTM56662.1"/>
    </source>
</evidence>
<evidence type="ECO:0000313" key="7">
    <source>
        <dbReference type="Proteomes" id="UP000241639"/>
    </source>
</evidence>
<sequence>MKISQLSKITGVSPRSIRHYEKKKLLTAKRLDNGYREFDQSAIDRIKTIQIYLGLGLTTDEIEQVLNCKETYPEIEIDEYCEEMIEVYEEKLDEINTQMNTLVVVQKRLEKRVKQMKEKRERSGLKRLPYDDEKS</sequence>
<comment type="caution">
    <text evidence="6">The sequence shown here is derived from an EMBL/GenBank/DDBJ whole genome shotgun (WGS) entry which is preliminary data.</text>
</comment>
<dbReference type="SMART" id="SM00422">
    <property type="entry name" value="HTH_MERR"/>
    <property type="match status" value="1"/>
</dbReference>
<dbReference type="AlphaFoldDB" id="A0A2T4Z443"/>
<protein>
    <submittedName>
        <fullName evidence="6">MerR family transcriptional regulator</fullName>
    </submittedName>
</protein>
<feature type="domain" description="HTH merR-type" evidence="5">
    <location>
        <begin position="1"/>
        <end position="68"/>
    </location>
</feature>
<name>A0A2T4Z443_9BACL</name>
<dbReference type="SUPFAM" id="SSF46955">
    <property type="entry name" value="Putative DNA-binding domain"/>
    <property type="match status" value="1"/>
</dbReference>
<dbReference type="InterPro" id="IPR047057">
    <property type="entry name" value="MerR_fam"/>
</dbReference>
<keyword evidence="1" id="KW-0805">Transcription regulation</keyword>
<accession>A0A2T4Z443</accession>
<dbReference type="PRINTS" id="PR00040">
    <property type="entry name" value="HTHMERR"/>
</dbReference>
<keyword evidence="7" id="KW-1185">Reference proteome</keyword>
<dbReference type="Pfam" id="PF13411">
    <property type="entry name" value="MerR_1"/>
    <property type="match status" value="1"/>
</dbReference>
<evidence type="ECO:0000256" key="1">
    <source>
        <dbReference type="ARBA" id="ARBA00023015"/>
    </source>
</evidence>
<reference evidence="6 7" key="1">
    <citation type="submission" date="2018-04" db="EMBL/GenBank/DDBJ databases">
        <title>Genomic Encyclopedia of Archaeal and Bacterial Type Strains, Phase II (KMG-II): from individual species to whole genera.</title>
        <authorList>
            <person name="Goeker M."/>
        </authorList>
    </citation>
    <scope>NUCLEOTIDE SEQUENCE [LARGE SCALE GENOMIC DNA]</scope>
    <source>
        <strain evidence="6 7">DSM 45169</strain>
    </source>
</reference>
<dbReference type="CDD" id="cd01282">
    <property type="entry name" value="HTH_MerR-like_sg3"/>
    <property type="match status" value="1"/>
</dbReference>
<dbReference type="PANTHER" id="PTHR30204:SF94">
    <property type="entry name" value="HEAVY METAL-DEPENDENT TRANSCRIPTIONAL REGULATOR HI_0293-RELATED"/>
    <property type="match status" value="1"/>
</dbReference>
<dbReference type="InterPro" id="IPR000551">
    <property type="entry name" value="MerR-type_HTH_dom"/>
</dbReference>
<dbReference type="PROSITE" id="PS50937">
    <property type="entry name" value="HTH_MERR_2"/>
    <property type="match status" value="1"/>
</dbReference>
<keyword evidence="3" id="KW-0804">Transcription</keyword>
<evidence type="ECO:0000259" key="5">
    <source>
        <dbReference type="PROSITE" id="PS50937"/>
    </source>
</evidence>
<dbReference type="Gene3D" id="1.10.1660.10">
    <property type="match status" value="1"/>
</dbReference>
<dbReference type="GO" id="GO:0003677">
    <property type="term" value="F:DNA binding"/>
    <property type="evidence" value="ECO:0007669"/>
    <property type="project" value="UniProtKB-KW"/>
</dbReference>
<dbReference type="PANTHER" id="PTHR30204">
    <property type="entry name" value="REDOX-CYCLING DRUG-SENSING TRANSCRIPTIONAL ACTIVATOR SOXR"/>
    <property type="match status" value="1"/>
</dbReference>
<feature type="region of interest" description="Disordered" evidence="4">
    <location>
        <begin position="115"/>
        <end position="135"/>
    </location>
</feature>
<keyword evidence="2" id="KW-0238">DNA-binding</keyword>
<evidence type="ECO:0000256" key="2">
    <source>
        <dbReference type="ARBA" id="ARBA00023125"/>
    </source>
</evidence>
<organism evidence="6 7">
    <name type="scientific">Desmospora activa DSM 45169</name>
    <dbReference type="NCBI Taxonomy" id="1121389"/>
    <lineage>
        <taxon>Bacteria</taxon>
        <taxon>Bacillati</taxon>
        <taxon>Bacillota</taxon>
        <taxon>Bacilli</taxon>
        <taxon>Bacillales</taxon>
        <taxon>Thermoactinomycetaceae</taxon>
        <taxon>Desmospora</taxon>
    </lineage>
</organism>
<evidence type="ECO:0000256" key="3">
    <source>
        <dbReference type="ARBA" id="ARBA00023163"/>
    </source>
</evidence>
<proteinExistence type="predicted"/>
<dbReference type="InterPro" id="IPR009061">
    <property type="entry name" value="DNA-bd_dom_put_sf"/>
</dbReference>
<gene>
    <name evidence="6" type="ORF">C8J48_2987</name>
</gene>
<evidence type="ECO:0000256" key="4">
    <source>
        <dbReference type="SAM" id="MobiDB-lite"/>
    </source>
</evidence>
<dbReference type="RefSeq" id="WP_107727979.1">
    <property type="nucleotide sequence ID" value="NZ_PZZP01000002.1"/>
</dbReference>
<dbReference type="OrthoDB" id="9806513at2"/>
<dbReference type="EMBL" id="PZZP01000002">
    <property type="protein sequence ID" value="PTM56662.1"/>
    <property type="molecule type" value="Genomic_DNA"/>
</dbReference>
<dbReference type="Proteomes" id="UP000241639">
    <property type="component" value="Unassembled WGS sequence"/>
</dbReference>